<dbReference type="GO" id="GO:0006508">
    <property type="term" value="P:proteolysis"/>
    <property type="evidence" value="ECO:0007669"/>
    <property type="project" value="UniProtKB-KW"/>
</dbReference>
<evidence type="ECO:0000256" key="1">
    <source>
        <dbReference type="ARBA" id="ARBA00004370"/>
    </source>
</evidence>
<keyword evidence="5 14" id="KW-0479">Metal-binding</keyword>
<dbReference type="Gene3D" id="3.40.50.300">
    <property type="entry name" value="P-loop containing nucleotide triphosphate hydrolases"/>
    <property type="match status" value="1"/>
</dbReference>
<accession>A0A7L7KY23</accession>
<evidence type="ECO:0000256" key="9">
    <source>
        <dbReference type="ARBA" id="ARBA00022840"/>
    </source>
</evidence>
<evidence type="ECO:0000256" key="14">
    <source>
        <dbReference type="HAMAP-Rule" id="MF_01458"/>
    </source>
</evidence>
<feature type="compositionally biased region" description="Basic and acidic residues" evidence="16">
    <location>
        <begin position="654"/>
        <end position="680"/>
    </location>
</feature>
<keyword evidence="12 14" id="KW-0472">Membrane</keyword>
<dbReference type="InterPro" id="IPR011546">
    <property type="entry name" value="Pept_M41_FtsH_extracell"/>
</dbReference>
<evidence type="ECO:0000256" key="6">
    <source>
        <dbReference type="ARBA" id="ARBA00022741"/>
    </source>
</evidence>
<dbReference type="Pfam" id="PF06480">
    <property type="entry name" value="FtsH_ext"/>
    <property type="match status" value="1"/>
</dbReference>
<organism evidence="18 19">
    <name type="scientific">Companilactobacillus pabuli</name>
    <dbReference type="NCBI Taxonomy" id="2714036"/>
    <lineage>
        <taxon>Bacteria</taxon>
        <taxon>Bacillati</taxon>
        <taxon>Bacillota</taxon>
        <taxon>Bacilli</taxon>
        <taxon>Lactobacillales</taxon>
        <taxon>Lactobacillaceae</taxon>
        <taxon>Companilactobacillus</taxon>
    </lineage>
</organism>
<dbReference type="SUPFAM" id="SSF140990">
    <property type="entry name" value="FtsH protease domain-like"/>
    <property type="match status" value="1"/>
</dbReference>
<dbReference type="GO" id="GO:0030163">
    <property type="term" value="P:protein catabolic process"/>
    <property type="evidence" value="ECO:0007669"/>
    <property type="project" value="UniProtKB-UniRule"/>
</dbReference>
<evidence type="ECO:0000256" key="11">
    <source>
        <dbReference type="ARBA" id="ARBA00023049"/>
    </source>
</evidence>
<comment type="cofactor">
    <cofactor evidence="14">
        <name>Zn(2+)</name>
        <dbReference type="ChEBI" id="CHEBI:29105"/>
    </cofactor>
    <text evidence="14">Binds 1 zinc ion per subunit.</text>
</comment>
<dbReference type="InterPro" id="IPR003593">
    <property type="entry name" value="AAA+_ATPase"/>
</dbReference>
<dbReference type="PANTHER" id="PTHR23076">
    <property type="entry name" value="METALLOPROTEASE M41 FTSH"/>
    <property type="match status" value="1"/>
</dbReference>
<feature type="binding site" evidence="14">
    <location>
        <position position="455"/>
    </location>
    <ligand>
        <name>Zn(2+)</name>
        <dbReference type="ChEBI" id="CHEBI:29105"/>
        <note>catalytic</note>
    </ligand>
</feature>
<evidence type="ECO:0000256" key="12">
    <source>
        <dbReference type="ARBA" id="ARBA00023136"/>
    </source>
</evidence>
<dbReference type="Pfam" id="PF01434">
    <property type="entry name" value="Peptidase_M41"/>
    <property type="match status" value="1"/>
</dbReference>
<dbReference type="InterPro" id="IPR005936">
    <property type="entry name" value="FtsH"/>
</dbReference>
<feature type="binding site" evidence="14">
    <location>
        <position position="531"/>
    </location>
    <ligand>
        <name>Zn(2+)</name>
        <dbReference type="ChEBI" id="CHEBI:29105"/>
        <note>catalytic</note>
    </ligand>
</feature>
<dbReference type="InterPro" id="IPR000642">
    <property type="entry name" value="Peptidase_M41"/>
</dbReference>
<dbReference type="FunFam" id="1.20.58.760:FF:000001">
    <property type="entry name" value="ATP-dependent zinc metalloprotease FtsH"/>
    <property type="match status" value="1"/>
</dbReference>
<dbReference type="GO" id="GO:0016887">
    <property type="term" value="F:ATP hydrolysis activity"/>
    <property type="evidence" value="ECO:0007669"/>
    <property type="project" value="UniProtKB-UniRule"/>
</dbReference>
<dbReference type="Proteomes" id="UP000514410">
    <property type="component" value="Chromosome"/>
</dbReference>
<keyword evidence="7 14" id="KW-0378">Hydrolase</keyword>
<dbReference type="GO" id="GO:0004176">
    <property type="term" value="F:ATP-dependent peptidase activity"/>
    <property type="evidence" value="ECO:0007669"/>
    <property type="project" value="InterPro"/>
</dbReference>
<keyword evidence="4 14" id="KW-0812">Transmembrane</keyword>
<dbReference type="RefSeq" id="WP_059073670.1">
    <property type="nucleotide sequence ID" value="NZ_CP049366.1"/>
</dbReference>
<feature type="binding site" evidence="14">
    <location>
        <begin position="233"/>
        <end position="240"/>
    </location>
    <ligand>
        <name>ATP</name>
        <dbReference type="ChEBI" id="CHEBI:30616"/>
    </ligand>
</feature>
<comment type="similarity">
    <text evidence="13 14">In the central section; belongs to the AAA ATPase family.</text>
</comment>
<dbReference type="InterPro" id="IPR037219">
    <property type="entry name" value="Peptidase_M41-like"/>
</dbReference>
<dbReference type="InterPro" id="IPR027417">
    <property type="entry name" value="P-loop_NTPase"/>
</dbReference>
<dbReference type="EMBL" id="CP049366">
    <property type="protein sequence ID" value="QMT84655.1"/>
    <property type="molecule type" value="Genomic_DNA"/>
</dbReference>
<dbReference type="NCBIfam" id="TIGR01241">
    <property type="entry name" value="FtsH_fam"/>
    <property type="match status" value="1"/>
</dbReference>
<evidence type="ECO:0000256" key="13">
    <source>
        <dbReference type="ARBA" id="ARBA00061570"/>
    </source>
</evidence>
<dbReference type="SMART" id="SM00382">
    <property type="entry name" value="AAA"/>
    <property type="match status" value="1"/>
</dbReference>
<keyword evidence="6 14" id="KW-0547">Nucleotide-binding</keyword>
<dbReference type="GO" id="GO:0008270">
    <property type="term" value="F:zinc ion binding"/>
    <property type="evidence" value="ECO:0007669"/>
    <property type="project" value="UniProtKB-UniRule"/>
</dbReference>
<dbReference type="Gene3D" id="1.20.58.760">
    <property type="entry name" value="Peptidase M41"/>
    <property type="match status" value="1"/>
</dbReference>
<evidence type="ECO:0000256" key="3">
    <source>
        <dbReference type="ARBA" id="ARBA00022670"/>
    </source>
</evidence>
<dbReference type="FunFam" id="3.40.50.300:FF:000001">
    <property type="entry name" value="ATP-dependent zinc metalloprotease FtsH"/>
    <property type="match status" value="1"/>
</dbReference>
<dbReference type="InterPro" id="IPR003960">
    <property type="entry name" value="ATPase_AAA_CS"/>
</dbReference>
<gene>
    <name evidence="18" type="primary">hflB</name>
    <name evidence="14" type="synonym">ftsH</name>
    <name evidence="18" type="ORF">G6534_08505</name>
</gene>
<comment type="similarity">
    <text evidence="2 14">In the C-terminal section; belongs to the peptidase M41 family.</text>
</comment>
<comment type="subunit">
    <text evidence="14">Homohexamer.</text>
</comment>
<keyword evidence="14" id="KW-1003">Cell membrane</keyword>
<sequence length="726" mass="79112">MKNNRNRLINNSLFYILLFVVLVLAASWFAGGQSSDQSKTLSQDQFITQLKQGKVKSFKLEPIGGAYQVTGEYKKAQKADTTRSVSLFSRSQSTGSSEVTSFSSTVLPNNDTLKRINNAATAKGVKTTAAPKSQSGQWISLILTVIVPFALFFFIIFAMMGRGGQGGGANRVMNFGKSKVKPQDPKKNKVRFSDVAGAEEEKQELVEVVEFLKDPRKFVSLGARIPSGVLLEGPPGTGKTLLAKAVAGEAKVPFYSISGSDFVEMFVGVGASRVRDLFENAKKDAPSIIFIDEIDAVGRQRGSGTGGGNDEREQTLNQLLIEMDGFTGNEGVIVMAATNRSDVLDPALLRPGRFDRKILVGRPDVKGREAILKVHAKNKPFTDDVDLKAIAQQTPGFAGADLENLLNEAALVAARRGKQKIDPTDLDEAEDRVIAGPAKRNRVVPEKERHTVAYHEAGHALIGLVLSDSRVVRKVTIVPRGRAGGYAIMLPKDDQNLATKKELNEQITGLLGGRTAEELIVGQPSSGASNDFEQATQIARTMVTEYGMTDKLGTVQLEKNGQPFSGGNYRQLPSYSEDTAKAIDQEVKRIIDEDHERAREILETHREQHKIIAEALLKYETLDEKEILSLYKTGKMPANDANQEFPSESAATFEEAKKAAEAKDAAKQKAEESNKEENAKSETTADDTTFPSEKDDQPKNDSSDTNDSTENSDSNSDSNKDNNSDN</sequence>
<dbReference type="CDD" id="cd19501">
    <property type="entry name" value="RecA-like_FtsH"/>
    <property type="match status" value="1"/>
</dbReference>
<feature type="region of interest" description="Disordered" evidence="16">
    <location>
        <begin position="636"/>
        <end position="726"/>
    </location>
</feature>
<comment type="similarity">
    <text evidence="15">Belongs to the AAA ATPase family.</text>
</comment>
<dbReference type="Pfam" id="PF17862">
    <property type="entry name" value="AAA_lid_3"/>
    <property type="match status" value="1"/>
</dbReference>
<evidence type="ECO:0000256" key="7">
    <source>
        <dbReference type="ARBA" id="ARBA00022801"/>
    </source>
</evidence>
<protein>
    <recommendedName>
        <fullName evidence="14">ATP-dependent zinc metalloprotease FtsH</fullName>
        <ecNumber evidence="14">3.4.24.-</ecNumber>
    </recommendedName>
</protein>
<evidence type="ECO:0000256" key="15">
    <source>
        <dbReference type="RuleBase" id="RU003651"/>
    </source>
</evidence>
<keyword evidence="8 14" id="KW-0862">Zinc</keyword>
<dbReference type="HAMAP" id="MF_01458">
    <property type="entry name" value="FtsH"/>
    <property type="match status" value="1"/>
</dbReference>
<reference evidence="18 19" key="1">
    <citation type="submission" date="2020-02" db="EMBL/GenBank/DDBJ databases">
        <title>Complete Genome Sequence of Lactobacillus sp. NFFJ11 Isolated from animal feed.</title>
        <authorList>
            <person name="Jung J.Y."/>
        </authorList>
    </citation>
    <scope>NUCLEOTIDE SEQUENCE [LARGE SCALE GENOMIC DNA]</scope>
    <source>
        <strain evidence="18 19">NFFJ11</strain>
    </source>
</reference>
<dbReference type="InterPro" id="IPR003959">
    <property type="entry name" value="ATPase_AAA_core"/>
</dbReference>
<keyword evidence="9 14" id="KW-0067">ATP-binding</keyword>
<evidence type="ECO:0000313" key="19">
    <source>
        <dbReference type="Proteomes" id="UP000514410"/>
    </source>
</evidence>
<comment type="function">
    <text evidence="14">Acts as a processive, ATP-dependent zinc metallopeptidase for both cytoplasmic and membrane proteins. Plays a role in the quality control of integral membrane proteins.</text>
</comment>
<feature type="domain" description="AAA+ ATPase" evidence="17">
    <location>
        <begin position="225"/>
        <end position="364"/>
    </location>
</feature>
<dbReference type="Gene3D" id="1.10.8.60">
    <property type="match status" value="1"/>
</dbReference>
<evidence type="ECO:0000256" key="5">
    <source>
        <dbReference type="ARBA" id="ARBA00022723"/>
    </source>
</evidence>
<feature type="transmembrane region" description="Helical" evidence="14">
    <location>
        <begin position="138"/>
        <end position="161"/>
    </location>
</feature>
<evidence type="ECO:0000256" key="2">
    <source>
        <dbReference type="ARBA" id="ARBA00010044"/>
    </source>
</evidence>
<comment type="subcellular location">
    <subcellularLocation>
        <location evidence="14">Cell membrane</location>
        <topology evidence="14">Multi-pass membrane protein</topology>
        <orientation evidence="14">Cytoplasmic side</orientation>
    </subcellularLocation>
    <subcellularLocation>
        <location evidence="1">Membrane</location>
    </subcellularLocation>
</comment>
<keyword evidence="3 14" id="KW-0645">Protease</keyword>
<feature type="active site" evidence="14">
    <location>
        <position position="456"/>
    </location>
</feature>
<keyword evidence="11 14" id="KW-0482">Metalloprotease</keyword>
<dbReference type="InterPro" id="IPR041569">
    <property type="entry name" value="AAA_lid_3"/>
</dbReference>
<evidence type="ECO:0000256" key="4">
    <source>
        <dbReference type="ARBA" id="ARBA00022692"/>
    </source>
</evidence>
<evidence type="ECO:0000256" key="10">
    <source>
        <dbReference type="ARBA" id="ARBA00022989"/>
    </source>
</evidence>
<dbReference type="Pfam" id="PF00004">
    <property type="entry name" value="AAA"/>
    <property type="match status" value="1"/>
</dbReference>
<name>A0A7L7KY23_9LACO</name>
<dbReference type="PANTHER" id="PTHR23076:SF113">
    <property type="entry name" value="ATP-DEPENDENT ZINC METALLOPROTEASE FTSH 1, CHLOROPLASTIC-RELATED"/>
    <property type="match status" value="1"/>
</dbReference>
<feature type="binding site" evidence="14">
    <location>
        <position position="459"/>
    </location>
    <ligand>
        <name>Zn(2+)</name>
        <dbReference type="ChEBI" id="CHEBI:29105"/>
        <note>catalytic</note>
    </ligand>
</feature>
<evidence type="ECO:0000313" key="18">
    <source>
        <dbReference type="EMBL" id="QMT84655.1"/>
    </source>
</evidence>
<keyword evidence="19" id="KW-1185">Reference proteome</keyword>
<keyword evidence="10 14" id="KW-1133">Transmembrane helix</keyword>
<evidence type="ECO:0000259" key="17">
    <source>
        <dbReference type="SMART" id="SM00382"/>
    </source>
</evidence>
<dbReference type="KEGG" id="cpab:G6534_08505"/>
<feature type="compositionally biased region" description="Low complexity" evidence="16">
    <location>
        <begin position="703"/>
        <end position="717"/>
    </location>
</feature>
<evidence type="ECO:0000256" key="16">
    <source>
        <dbReference type="SAM" id="MobiDB-lite"/>
    </source>
</evidence>
<feature type="transmembrane region" description="Helical" evidence="14">
    <location>
        <begin position="12"/>
        <end position="31"/>
    </location>
</feature>
<dbReference type="SUPFAM" id="SSF52540">
    <property type="entry name" value="P-loop containing nucleoside triphosphate hydrolases"/>
    <property type="match status" value="1"/>
</dbReference>
<dbReference type="EC" id="3.4.24.-" evidence="14"/>
<dbReference type="FunFam" id="1.10.8.60:FF:000001">
    <property type="entry name" value="ATP-dependent zinc metalloprotease FtsH"/>
    <property type="match status" value="1"/>
</dbReference>
<feature type="compositionally biased region" description="Basic and acidic residues" evidence="16">
    <location>
        <begin position="692"/>
        <end position="702"/>
    </location>
</feature>
<dbReference type="GO" id="GO:0005524">
    <property type="term" value="F:ATP binding"/>
    <property type="evidence" value="ECO:0007669"/>
    <property type="project" value="UniProtKB-UniRule"/>
</dbReference>
<dbReference type="AlphaFoldDB" id="A0A7L7KY23"/>
<dbReference type="GO" id="GO:0005886">
    <property type="term" value="C:plasma membrane"/>
    <property type="evidence" value="ECO:0007669"/>
    <property type="project" value="UniProtKB-SubCell"/>
</dbReference>
<proteinExistence type="inferred from homology"/>
<evidence type="ECO:0000256" key="8">
    <source>
        <dbReference type="ARBA" id="ARBA00022833"/>
    </source>
</evidence>
<dbReference type="PROSITE" id="PS00674">
    <property type="entry name" value="AAA"/>
    <property type="match status" value="1"/>
</dbReference>
<dbReference type="GO" id="GO:0004222">
    <property type="term" value="F:metalloendopeptidase activity"/>
    <property type="evidence" value="ECO:0007669"/>
    <property type="project" value="InterPro"/>
</dbReference>